<feature type="region of interest" description="Disordered" evidence="1">
    <location>
        <begin position="1"/>
        <end position="26"/>
    </location>
</feature>
<evidence type="ECO:0000313" key="3">
    <source>
        <dbReference type="Proteomes" id="UP000427769"/>
    </source>
</evidence>
<accession>A0A5K7YYS6</accession>
<organism evidence="2 3">
    <name type="scientific">Desulfosarcina widdelii</name>
    <dbReference type="NCBI Taxonomy" id="947919"/>
    <lineage>
        <taxon>Bacteria</taxon>
        <taxon>Pseudomonadati</taxon>
        <taxon>Thermodesulfobacteriota</taxon>
        <taxon>Desulfobacteria</taxon>
        <taxon>Desulfobacterales</taxon>
        <taxon>Desulfosarcinaceae</taxon>
        <taxon>Desulfosarcina</taxon>
    </lineage>
</organism>
<reference evidence="2 3" key="1">
    <citation type="submission" date="2019-11" db="EMBL/GenBank/DDBJ databases">
        <title>Comparative genomics of hydrocarbon-degrading Desulfosarcina strains.</title>
        <authorList>
            <person name="Watanabe M."/>
            <person name="Kojima H."/>
            <person name="Fukui M."/>
        </authorList>
    </citation>
    <scope>NUCLEOTIDE SEQUENCE [LARGE SCALE GENOMIC DNA]</scope>
    <source>
        <strain evidence="2 3">PP31</strain>
    </source>
</reference>
<sequence>MNNNRKKDPAMNGEYRPSKDTGPSSKEQGICLNCEDRQVCCFTDAGKNVVYCEEYLSDRPDEEKRNRSSNNFGTRPCFGIDDFIPL</sequence>
<evidence type="ECO:0000256" key="1">
    <source>
        <dbReference type="SAM" id="MobiDB-lite"/>
    </source>
</evidence>
<dbReference type="EMBL" id="AP021875">
    <property type="protein sequence ID" value="BBO73189.1"/>
    <property type="molecule type" value="Genomic_DNA"/>
</dbReference>
<evidence type="ECO:0000313" key="2">
    <source>
        <dbReference type="EMBL" id="BBO73189.1"/>
    </source>
</evidence>
<dbReference type="RefSeq" id="WP_155302318.1">
    <property type="nucleotide sequence ID" value="NZ_AP021875.1"/>
</dbReference>
<keyword evidence="3" id="KW-1185">Reference proteome</keyword>
<name>A0A5K7YYS6_9BACT</name>
<dbReference type="OrthoDB" id="9997898at2"/>
<gene>
    <name evidence="2" type="ORF">DSCW_06060</name>
</gene>
<dbReference type="KEGG" id="dwd:DSCW_06060"/>
<dbReference type="Proteomes" id="UP000427769">
    <property type="component" value="Chromosome"/>
</dbReference>
<dbReference type="AlphaFoldDB" id="A0A5K7YYS6"/>
<protein>
    <submittedName>
        <fullName evidence="2">Uncharacterized protein</fullName>
    </submittedName>
</protein>
<proteinExistence type="predicted"/>